<accession>H9UK04</accession>
<dbReference type="AlphaFoldDB" id="H9UK04"/>
<dbReference type="Proteomes" id="UP000007383">
    <property type="component" value="Chromosome"/>
</dbReference>
<organism evidence="3 4">
    <name type="scientific">Spirochaeta africana (strain ATCC 700263 / DSM 8902 / Z-7692)</name>
    <dbReference type="NCBI Taxonomy" id="889378"/>
    <lineage>
        <taxon>Bacteria</taxon>
        <taxon>Pseudomonadati</taxon>
        <taxon>Spirochaetota</taxon>
        <taxon>Spirochaetia</taxon>
        <taxon>Spirochaetales</taxon>
        <taxon>Spirochaetaceae</taxon>
        <taxon>Spirochaeta</taxon>
    </lineage>
</organism>
<dbReference type="SUPFAM" id="SSF50998">
    <property type="entry name" value="Quinoprotein alcohol dehydrogenase-like"/>
    <property type="match status" value="1"/>
</dbReference>
<dbReference type="HOGENOM" id="CLU_593006_0_0_12"/>
<dbReference type="PATRIC" id="fig|889378.3.peg.1779"/>
<proteinExistence type="predicted"/>
<dbReference type="KEGG" id="sfc:Spiaf_1790"/>
<feature type="chain" id="PRO_5003622785" evidence="1">
    <location>
        <begin position="24"/>
        <end position="461"/>
    </location>
</feature>
<protein>
    <submittedName>
        <fullName evidence="3">WD40-like repeat protein</fullName>
    </submittedName>
</protein>
<dbReference type="InterPro" id="IPR011047">
    <property type="entry name" value="Quinoprotein_ADH-like_sf"/>
</dbReference>
<dbReference type="EMBL" id="CP003282">
    <property type="protein sequence ID" value="AFG37847.1"/>
    <property type="molecule type" value="Genomic_DNA"/>
</dbReference>
<gene>
    <name evidence="3" type="ordered locus">Spiaf_1790</name>
</gene>
<dbReference type="Pfam" id="PF13360">
    <property type="entry name" value="PQQ_2"/>
    <property type="match status" value="2"/>
</dbReference>
<dbReference type="PROSITE" id="PS51257">
    <property type="entry name" value="PROKAR_LIPOPROTEIN"/>
    <property type="match status" value="1"/>
</dbReference>
<feature type="domain" description="Pyrrolo-quinoline quinone repeat" evidence="2">
    <location>
        <begin position="170"/>
        <end position="300"/>
    </location>
</feature>
<dbReference type="PANTHER" id="PTHR34512">
    <property type="entry name" value="CELL SURFACE PROTEIN"/>
    <property type="match status" value="1"/>
</dbReference>
<dbReference type="SMART" id="SM00564">
    <property type="entry name" value="PQQ"/>
    <property type="match status" value="6"/>
</dbReference>
<evidence type="ECO:0000313" key="4">
    <source>
        <dbReference type="Proteomes" id="UP000007383"/>
    </source>
</evidence>
<feature type="domain" description="Pyrrolo-quinoline quinone repeat" evidence="2">
    <location>
        <begin position="318"/>
        <end position="406"/>
    </location>
</feature>
<keyword evidence="4" id="KW-1185">Reference proteome</keyword>
<evidence type="ECO:0000259" key="2">
    <source>
        <dbReference type="Pfam" id="PF13360"/>
    </source>
</evidence>
<dbReference type="PANTHER" id="PTHR34512:SF30">
    <property type="entry name" value="OUTER MEMBRANE PROTEIN ASSEMBLY FACTOR BAMB"/>
    <property type="match status" value="1"/>
</dbReference>
<dbReference type="RefSeq" id="WP_014455830.1">
    <property type="nucleotide sequence ID" value="NC_017098.1"/>
</dbReference>
<dbReference type="InterPro" id="IPR002372">
    <property type="entry name" value="PQQ_rpt_dom"/>
</dbReference>
<dbReference type="InterPro" id="IPR015943">
    <property type="entry name" value="WD40/YVTN_repeat-like_dom_sf"/>
</dbReference>
<dbReference type="InterPro" id="IPR018391">
    <property type="entry name" value="PQQ_b-propeller_rpt"/>
</dbReference>
<reference evidence="4" key="1">
    <citation type="journal article" date="2013" name="Stand. Genomic Sci.">
        <title>Complete genome sequence of the halophilic bacterium Spirochaeta africana type strain (Z-7692(T)) from the alkaline Lake Magadi in the East African Rift.</title>
        <authorList>
            <person name="Liolos K."/>
            <person name="Abt B."/>
            <person name="Scheuner C."/>
            <person name="Teshima H."/>
            <person name="Held B."/>
            <person name="Lapidus A."/>
            <person name="Nolan M."/>
            <person name="Lucas S."/>
            <person name="Deshpande S."/>
            <person name="Cheng J.F."/>
            <person name="Tapia R."/>
            <person name="Goodwin L.A."/>
            <person name="Pitluck S."/>
            <person name="Pagani I."/>
            <person name="Ivanova N."/>
            <person name="Mavromatis K."/>
            <person name="Mikhailova N."/>
            <person name="Huntemann M."/>
            <person name="Pati A."/>
            <person name="Chen A."/>
            <person name="Palaniappan K."/>
            <person name="Land M."/>
            <person name="Rohde M."/>
            <person name="Tindall B.J."/>
            <person name="Detter J.C."/>
            <person name="Goker M."/>
            <person name="Bristow J."/>
            <person name="Eisen J.A."/>
            <person name="Markowitz V."/>
            <person name="Hugenholtz P."/>
            <person name="Woyke T."/>
            <person name="Klenk H.P."/>
            <person name="Kyrpides N.C."/>
        </authorList>
    </citation>
    <scope>NUCLEOTIDE SEQUENCE</scope>
    <source>
        <strain evidence="4">ATCC 700263 / DSM 8902 / Z-7692</strain>
    </source>
</reference>
<dbReference type="STRING" id="889378.Spiaf_1790"/>
<keyword evidence="1" id="KW-0732">Signal</keyword>
<dbReference type="eggNOG" id="COG1520">
    <property type="taxonomic scope" value="Bacteria"/>
</dbReference>
<evidence type="ECO:0000256" key="1">
    <source>
        <dbReference type="SAM" id="SignalP"/>
    </source>
</evidence>
<evidence type="ECO:0000313" key="3">
    <source>
        <dbReference type="EMBL" id="AFG37847.1"/>
    </source>
</evidence>
<name>H9UK04_SPIAZ</name>
<dbReference type="SUPFAM" id="SSF63829">
    <property type="entry name" value="Calcium-dependent phosphotriesterase"/>
    <property type="match status" value="1"/>
</dbReference>
<dbReference type="Gene3D" id="2.80.10.50">
    <property type="match status" value="1"/>
</dbReference>
<feature type="signal peptide" evidence="1">
    <location>
        <begin position="1"/>
        <end position="23"/>
    </location>
</feature>
<dbReference type="Gene3D" id="2.40.128.630">
    <property type="match status" value="1"/>
</dbReference>
<dbReference type="Gene3D" id="2.130.10.10">
    <property type="entry name" value="YVTN repeat-like/Quinoprotein amine dehydrogenase"/>
    <property type="match status" value="1"/>
</dbReference>
<sequence>MTKLIQFCATMLALIFLGGCSFTNPSDTHHRMQLQLDRSAISNLGGDQLPMQADLLLEGNIVFEGEQDGIPLFYTRSSGLIQRYRGAITPDNPASHTLGFNRVIAGRSYQIVVQIDAGEENDAPEDAVLVGISDPVSVSPGQQTTVSIELDWMIPVSFTPEPAVYAGGFDNTVRSIDASGNQIWVFEGHTDDVRNITADADGYVYSSSRDETVRKITPEGQEAWSFDVGGDAMSVAVDSMGNVYTASGFGGVLHKISPSGDLIWIYEDLNTGSFQNHVAVDRDDNLYVGGGNGRVYRIHPDGPDAPEDTILWNSYIGSGNTIWTIDVDDMYVYAGQYSTLAGAGGTVSKLDLEQGALEWTETTFRTQTVFADNLGNVYVAESAGEPTDGILRKIDSDGDTVWTYEYLPSLYSVAVNTDGMIYFSPWSPHFYKLDADREEQWRFNDVTGAVRTLALPPGLRN</sequence>